<proteinExistence type="predicted"/>
<dbReference type="EMBL" id="CP003362">
    <property type="protein sequence ID" value="AGB48383.1"/>
    <property type="molecule type" value="Genomic_DNA"/>
</dbReference>
<sequence length="282" mass="32342">MIIGFRTTVEGVLLACLKLRQSPDAHLMFAEDLEELRRKIDFTGTDNDLELAGFGSKLSAMELAALAFGKHWDRHLKLSYRKEPDLIHFIDMVLRHSNCNPSELVRALSLSEDIISLFSGKNQLQKRCYRCMREVNLFHHRLCMFARPVFVRGILIANVKTEHRIEDMFCRWLARKNPDLPVAVVNGHKAWIGNGHFVGLDSFIVVNSSLLGSLKTMNASDEVEELWDVYYDSQMIDSRRNKNQAKKFQPKVASSVSSMSMKDRYKVERGISPCKLGDFFEV</sequence>
<gene>
    <name evidence="2" type="ordered locus">Metho_0089</name>
</gene>
<evidence type="ECO:0000313" key="3">
    <source>
        <dbReference type="Proteomes" id="UP000010866"/>
    </source>
</evidence>
<dbReference type="OrthoDB" id="120780at2157"/>
<name>L0KWE5_METHD</name>
<keyword evidence="3" id="KW-1185">Reference proteome</keyword>
<dbReference type="RefSeq" id="WP_015323552.1">
    <property type="nucleotide sequence ID" value="NC_019977.1"/>
</dbReference>
<evidence type="ECO:0000313" key="2">
    <source>
        <dbReference type="EMBL" id="AGB48383.1"/>
    </source>
</evidence>
<accession>L0KWE5</accession>
<organism evidence="2 3">
    <name type="scientific">Methanomethylovorans hollandica (strain DSM 15978 / NBRC 107637 / DMS1)</name>
    <dbReference type="NCBI Taxonomy" id="867904"/>
    <lineage>
        <taxon>Archaea</taxon>
        <taxon>Methanobacteriati</taxon>
        <taxon>Methanobacteriota</taxon>
        <taxon>Stenosarchaea group</taxon>
        <taxon>Methanomicrobia</taxon>
        <taxon>Methanosarcinales</taxon>
        <taxon>Methanosarcinaceae</taxon>
        <taxon>Methanomethylovorans</taxon>
    </lineage>
</organism>
<evidence type="ECO:0000259" key="1">
    <source>
        <dbReference type="Pfam" id="PF13566"/>
    </source>
</evidence>
<dbReference type="KEGG" id="mhz:Metho_0089"/>
<dbReference type="Pfam" id="PF13566">
    <property type="entry name" value="DUF4130"/>
    <property type="match status" value="1"/>
</dbReference>
<dbReference type="STRING" id="867904.Metho_0089"/>
<feature type="domain" description="DUF4130" evidence="1">
    <location>
        <begin position="126"/>
        <end position="251"/>
    </location>
</feature>
<reference evidence="3" key="1">
    <citation type="submission" date="2012-02" db="EMBL/GenBank/DDBJ databases">
        <title>Complete sequence of chromosome of Methanomethylovorans hollandica DSM 15978.</title>
        <authorList>
            <person name="Lucas S."/>
            <person name="Copeland A."/>
            <person name="Lapidus A."/>
            <person name="Glavina del Rio T."/>
            <person name="Dalin E."/>
            <person name="Tice H."/>
            <person name="Bruce D."/>
            <person name="Goodwin L."/>
            <person name="Pitluck S."/>
            <person name="Peters L."/>
            <person name="Mikhailova N."/>
            <person name="Held B."/>
            <person name="Kyrpides N."/>
            <person name="Mavromatis K."/>
            <person name="Ivanova N."/>
            <person name="Brettin T."/>
            <person name="Detter J.C."/>
            <person name="Han C."/>
            <person name="Larimer F."/>
            <person name="Land M."/>
            <person name="Hauser L."/>
            <person name="Markowitz V."/>
            <person name="Cheng J.-F."/>
            <person name="Hugenholtz P."/>
            <person name="Woyke T."/>
            <person name="Wu D."/>
            <person name="Spring S."/>
            <person name="Schroeder M."/>
            <person name="Brambilla E."/>
            <person name="Klenk H.-P."/>
            <person name="Eisen J.A."/>
        </authorList>
    </citation>
    <scope>NUCLEOTIDE SEQUENCE [LARGE SCALE GENOMIC DNA]</scope>
    <source>
        <strain evidence="3">DSM 15978 / NBRC 107637 / DMS1</strain>
    </source>
</reference>
<dbReference type="GeneID" id="14407869"/>
<dbReference type="HOGENOM" id="CLU_978648_0_0_2"/>
<protein>
    <recommendedName>
        <fullName evidence="1">DUF4130 domain-containing protein</fullName>
    </recommendedName>
</protein>
<dbReference type="AlphaFoldDB" id="L0KWE5"/>
<dbReference type="InterPro" id="IPR025404">
    <property type="entry name" value="DUF4130"/>
</dbReference>
<dbReference type="Proteomes" id="UP000010866">
    <property type="component" value="Chromosome"/>
</dbReference>